<dbReference type="Gene3D" id="3.80.10.10">
    <property type="entry name" value="Ribonuclease Inhibitor"/>
    <property type="match status" value="1"/>
</dbReference>
<feature type="compositionally biased region" description="Basic and acidic residues" evidence="1">
    <location>
        <begin position="66"/>
        <end position="100"/>
    </location>
</feature>
<dbReference type="PANTHER" id="PTHR24114:SF2">
    <property type="entry name" value="F-BOX DOMAIN-CONTAINING PROTEIN-RELATED"/>
    <property type="match status" value="1"/>
</dbReference>
<dbReference type="EMBL" id="BRYB01002178">
    <property type="protein sequence ID" value="GMI40756.1"/>
    <property type="molecule type" value="Genomic_DNA"/>
</dbReference>
<comment type="caution">
    <text evidence="2">The sequence shown here is derived from an EMBL/GenBank/DDBJ whole genome shotgun (WGS) entry which is preliminary data.</text>
</comment>
<keyword evidence="3" id="KW-1185">Reference proteome</keyword>
<protein>
    <submittedName>
        <fullName evidence="2">Uncharacterized protein</fullName>
    </submittedName>
</protein>
<feature type="compositionally biased region" description="Basic and acidic residues" evidence="1">
    <location>
        <begin position="264"/>
        <end position="286"/>
    </location>
</feature>
<feature type="compositionally biased region" description="Acidic residues" evidence="1">
    <location>
        <begin position="511"/>
        <end position="531"/>
    </location>
</feature>
<organism evidence="2 3">
    <name type="scientific">Tetraparma gracilis</name>
    <dbReference type="NCBI Taxonomy" id="2962635"/>
    <lineage>
        <taxon>Eukaryota</taxon>
        <taxon>Sar</taxon>
        <taxon>Stramenopiles</taxon>
        <taxon>Ochrophyta</taxon>
        <taxon>Bolidophyceae</taxon>
        <taxon>Parmales</taxon>
        <taxon>Triparmaceae</taxon>
        <taxon>Tetraparma</taxon>
    </lineage>
</organism>
<feature type="compositionally biased region" description="Low complexity" evidence="1">
    <location>
        <begin position="121"/>
        <end position="131"/>
    </location>
</feature>
<feature type="compositionally biased region" description="Basic and acidic residues" evidence="1">
    <location>
        <begin position="1312"/>
        <end position="1337"/>
    </location>
</feature>
<dbReference type="Pfam" id="PF13516">
    <property type="entry name" value="LRR_6"/>
    <property type="match status" value="2"/>
</dbReference>
<dbReference type="SMART" id="SM00368">
    <property type="entry name" value="LRR_RI"/>
    <property type="match status" value="7"/>
</dbReference>
<dbReference type="InterPro" id="IPR001611">
    <property type="entry name" value="Leu-rich_rpt"/>
</dbReference>
<feature type="region of interest" description="Disordered" evidence="1">
    <location>
        <begin position="508"/>
        <end position="542"/>
    </location>
</feature>
<feature type="region of interest" description="Disordered" evidence="1">
    <location>
        <begin position="185"/>
        <end position="204"/>
    </location>
</feature>
<evidence type="ECO:0000313" key="2">
    <source>
        <dbReference type="EMBL" id="GMI40756.1"/>
    </source>
</evidence>
<feature type="region of interest" description="Disordered" evidence="1">
    <location>
        <begin position="1714"/>
        <end position="1755"/>
    </location>
</feature>
<dbReference type="PANTHER" id="PTHR24114">
    <property type="entry name" value="LEUCINE RICH REPEAT FAMILY PROTEIN"/>
    <property type="match status" value="1"/>
</dbReference>
<dbReference type="InterPro" id="IPR052394">
    <property type="entry name" value="LRR-containing"/>
</dbReference>
<dbReference type="SUPFAM" id="SSF52047">
    <property type="entry name" value="RNI-like"/>
    <property type="match status" value="1"/>
</dbReference>
<accession>A0ABQ6N520</accession>
<proteinExistence type="predicted"/>
<feature type="compositionally biased region" description="Pro residues" evidence="1">
    <location>
        <begin position="132"/>
        <end position="142"/>
    </location>
</feature>
<name>A0ABQ6N520_9STRA</name>
<reference evidence="2 3" key="1">
    <citation type="journal article" date="2023" name="Commun. Biol.">
        <title>Genome analysis of Parmales, the sister group of diatoms, reveals the evolutionary specialization of diatoms from phago-mixotrophs to photoautotrophs.</title>
        <authorList>
            <person name="Ban H."/>
            <person name="Sato S."/>
            <person name="Yoshikawa S."/>
            <person name="Yamada K."/>
            <person name="Nakamura Y."/>
            <person name="Ichinomiya M."/>
            <person name="Sato N."/>
            <person name="Blanc-Mathieu R."/>
            <person name="Endo H."/>
            <person name="Kuwata A."/>
            <person name="Ogata H."/>
        </authorList>
    </citation>
    <scope>NUCLEOTIDE SEQUENCE [LARGE SCALE GENOMIC DNA]</scope>
</reference>
<feature type="region of interest" description="Disordered" evidence="1">
    <location>
        <begin position="64"/>
        <end position="160"/>
    </location>
</feature>
<feature type="compositionally biased region" description="Basic and acidic residues" evidence="1">
    <location>
        <begin position="469"/>
        <end position="479"/>
    </location>
</feature>
<dbReference type="Proteomes" id="UP001165060">
    <property type="component" value="Unassembled WGS sequence"/>
</dbReference>
<feature type="compositionally biased region" description="Pro residues" evidence="1">
    <location>
        <begin position="292"/>
        <end position="312"/>
    </location>
</feature>
<sequence>MHATAGDSDSVHSEADNFLSMMFDKHSIHADDEAEYYRKVINAKLEDVRGVKFLKSMEQWQARLDSTTEKWEASRRERQDEADRLQKEQRLAKAAADKGELRRKREAAKREAAQQGKRRASSAASAASASPLPTPSSPPAPSPAALDTGGAFGSASAARPLSALHPRTDWKSALSSKLRSVSSHAAKVDADANRSQTHHHERHHQHIGLVTAFSDFHEAKKSAGAELFRESVKKGGGKMSLDTLESVEFSSPFSLTMREGHIVDKKVGEKERRDRRARKAGRDWRRQNPVREPSPPPTPPPPREPTPPPTPPGLEDLSEEDRLKYFGDTAREDFFKINRKLWTERNVLPIHSLNPDFRRGNKVTGEVHLYNGEDENDYYGVARSLDPTFRRGNDEMQIRSDAAARHGANVVRLNELKAKIAANQFVGPDGKQALLYEEMAAAEAAIASGEAFNAATEAVEALKMKKKEEKRRGGGKEEVTPYDGEDMKNYIVPQDDAEGFRELEREVHEASEDEMSEGGEEGEGIEPDFTEEETKALDQTLSKPRQNMLISFLPDTSEASAVGDAAAAAGVQVRRFTKELEKELAAKYPLPGAVAIASPSSAAANKIPGATTLHSWTGFNFSTSAAAHAERKKECAHKFRDKREVRLTEMKKAGSKRLDIEAAMLEIDEKMKQEMSHLHENHLATDKPEIVLENIMALVMCSRVATARWLDAEVLVITGVKTLSSAVFTELDHVGRQLEQRRHAQRKTLKQYNPKKPRPFGGIQLIVLGDFEMPHTNASISKSGKNLFTFQDPTWTTFNFRPTTIDAAVPTGSTATSLKLPDFGLFSESALTPRHKMNRNMVNHPYILGEPIIIRSSLVNKDGDAANDTIDLSGRSLGDGVVKILSDIVDELPVVKHLNLRDNRLSDKAMNDIVDELTKPDRIMTLYSLDLSQNDIDEETAEKLAGFLKSKACVLEELILSAADFDDNEMVKFCKSLESNKTLKKIDFSHNVIGGVKEYMHKTVPEYDERGKAKPTGGEAIASALQINSRLTHVDLSWNQLGAASADNIGEMLSTNRSLKFLNLAYNALQDSGCQMILASLADNDSLTHLDLGCNSMGPSATHVLAMALRSNRTIKYVSVAGNAIHERGLRSLVRALKYNMEGRDIDWSRCDVGRHAQGKKFKKLEERDPKTGRIKKNPDGSVKYVPARDSLGRIDYEKDAKGNYKKDKNLDKIPVAALIRDQSPAIDKDGVMEPNAAFFEVNDPVGYYKLDMRAPYSQTILEELYHLASYSSGYFFSLLLHNGQPIKFTVGEGHKQMQSELKMRKRTGSVYEEHYGGHPDSKEHHAPHSDSQHPEDNSAQTQDQDDLFHFSADWRFSTTSEFTEMQTDEYMERMEQLLLVDASTNDTWRVPLSGEVEVLFCYKPMPQAETMLSPKSQTDALIEWCREVKHKLPITIEKLIEVFAMDNFVLGHQVQEILDALNTPGYGQGRLGPQETLGILKRLVPSCLDSHAVEQLLEVNLSHRQQAQFILDYGELYHVLQGSYCGHFVLDLQKPFDRLALIKLAEVNTFQQMVLRDLSGWLNEPGLHGGTSQDGKWCQFRNVRFSGADVPGFEPCSDFWPSKAKVPPNPPSFTESFFESRLADKPAGIVEFDFVSTERPPTLATAMHRDEFEVFMKACGLRLSPFEKSLNVDKLRKAVMHIKQTGERAAPPAQKKRAQAPVKATPVGIAASPVAAGGKGAGPGSPTAVPGGGRRRNQIVLKSGKGGGQTPKMAAVDSHDHAHGLDKFKELGEEVKRRNLLHKIMIAGSDDNYSEEHLYEWLKDKSVDVDSWDRKHKSLLHSLVVEKKAEVIATSPPTIFCHVLKVRFVHRKKNMALEYNVKGGPGSDRVAWVTKFLAIDCEKPTVDVAKEAEAWGWEIFGPDFDLKEKGKRKVFEAVLRKTTERSSLVIEPYEFDGAGVLCSVHYADVMVDGLPDKKGAKFFTKKRFGGQHGMGWDALIGQVDWNWQRIERVKDVEMSFESDVDKVRRIRAILGTRLITCEQAKELVKHINADPEEYKPEFRERVNVLVKSKTDPDKMGLRGGRVKVYDDNGEIEKDVPAYKVRQLRATHHFREDVVVSLFSRVLDLENYIEVVQLLPVLGQLNVAKRLGWLNILDCRKMTYTYDLNFENHDEWVLMNVLYKLTLVEDGRNGECPGDPCGRNRPEDNEGRRSWCTDKCRNHYWRDSGFYATSARPKPSGDMQPGFQVRADWDDPRFEPNLVTDYGHRFSEEHKKLKLAERRIPRQGVYQTKFVVDASTSDENKALCARLREDMNDRYFLVGVRKFEGQKNQNRLERRLSFKHQGLID</sequence>
<feature type="compositionally biased region" description="Low complexity" evidence="1">
    <location>
        <begin position="1689"/>
        <end position="1706"/>
    </location>
</feature>
<feature type="region of interest" description="Disordered" evidence="1">
    <location>
        <begin position="264"/>
        <end position="317"/>
    </location>
</feature>
<feature type="region of interest" description="Disordered" evidence="1">
    <location>
        <begin position="1687"/>
        <end position="1706"/>
    </location>
</feature>
<feature type="region of interest" description="Disordered" evidence="1">
    <location>
        <begin position="469"/>
        <end position="489"/>
    </location>
</feature>
<evidence type="ECO:0000256" key="1">
    <source>
        <dbReference type="SAM" id="MobiDB-lite"/>
    </source>
</evidence>
<dbReference type="InterPro" id="IPR032675">
    <property type="entry name" value="LRR_dom_sf"/>
</dbReference>
<gene>
    <name evidence="2" type="ORF">TeGR_g8832</name>
</gene>
<evidence type="ECO:0000313" key="3">
    <source>
        <dbReference type="Proteomes" id="UP001165060"/>
    </source>
</evidence>
<feature type="region of interest" description="Disordered" evidence="1">
    <location>
        <begin position="1312"/>
        <end position="1343"/>
    </location>
</feature>